<gene>
    <name evidence="2" type="ORF">G2W53_027500</name>
</gene>
<evidence type="ECO:0000256" key="1">
    <source>
        <dbReference type="SAM" id="MobiDB-lite"/>
    </source>
</evidence>
<dbReference type="Proteomes" id="UP000634136">
    <property type="component" value="Unassembled WGS sequence"/>
</dbReference>
<keyword evidence="3" id="KW-1185">Reference proteome</keyword>
<sequence length="200" mass="21782">MLDESPLEQTRLRELDNPPSPEEMENQRRSTKKVHMEQVPFSGTESVIPREGCSFPFGGHDYLTCLICFCLFEGCGWPGLPVIFNLFNLSGLFEGCAFPFGGHDSLTCLICFCLFQGCGWPGLPSSSSAPLEGTIFPFGWYDLVVRLVRGTASPVVRLVCGAVSPLVPLVGGTANLVVRLVWWCDSSGPMVNCVASPWDG</sequence>
<evidence type="ECO:0000313" key="3">
    <source>
        <dbReference type="Proteomes" id="UP000634136"/>
    </source>
</evidence>
<dbReference type="EMBL" id="JAAIUW010000008">
    <property type="protein sequence ID" value="KAF7822045.1"/>
    <property type="molecule type" value="Genomic_DNA"/>
</dbReference>
<feature type="region of interest" description="Disordered" evidence="1">
    <location>
        <begin position="1"/>
        <end position="35"/>
    </location>
</feature>
<evidence type="ECO:0000313" key="2">
    <source>
        <dbReference type="EMBL" id="KAF7822045.1"/>
    </source>
</evidence>
<proteinExistence type="predicted"/>
<comment type="caution">
    <text evidence="2">The sequence shown here is derived from an EMBL/GenBank/DDBJ whole genome shotgun (WGS) entry which is preliminary data.</text>
</comment>
<name>A0A834THT0_9FABA</name>
<dbReference type="AlphaFoldDB" id="A0A834THT0"/>
<protein>
    <submittedName>
        <fullName evidence="2">Uncharacterized protein</fullName>
    </submittedName>
</protein>
<organism evidence="2 3">
    <name type="scientific">Senna tora</name>
    <dbReference type="NCBI Taxonomy" id="362788"/>
    <lineage>
        <taxon>Eukaryota</taxon>
        <taxon>Viridiplantae</taxon>
        <taxon>Streptophyta</taxon>
        <taxon>Embryophyta</taxon>
        <taxon>Tracheophyta</taxon>
        <taxon>Spermatophyta</taxon>
        <taxon>Magnoliopsida</taxon>
        <taxon>eudicotyledons</taxon>
        <taxon>Gunneridae</taxon>
        <taxon>Pentapetalae</taxon>
        <taxon>rosids</taxon>
        <taxon>fabids</taxon>
        <taxon>Fabales</taxon>
        <taxon>Fabaceae</taxon>
        <taxon>Caesalpinioideae</taxon>
        <taxon>Cassia clade</taxon>
        <taxon>Senna</taxon>
    </lineage>
</organism>
<accession>A0A834THT0</accession>
<reference evidence="2" key="1">
    <citation type="submission" date="2020-09" db="EMBL/GenBank/DDBJ databases">
        <title>Genome-Enabled Discovery of Anthraquinone Biosynthesis in Senna tora.</title>
        <authorList>
            <person name="Kang S.-H."/>
            <person name="Pandey R.P."/>
            <person name="Lee C.-M."/>
            <person name="Sim J.-S."/>
            <person name="Jeong J.-T."/>
            <person name="Choi B.-S."/>
            <person name="Jung M."/>
            <person name="Ginzburg D."/>
            <person name="Zhao K."/>
            <person name="Won S.Y."/>
            <person name="Oh T.-J."/>
            <person name="Yu Y."/>
            <person name="Kim N.-H."/>
            <person name="Lee O.R."/>
            <person name="Lee T.-H."/>
            <person name="Bashyal P."/>
            <person name="Kim T.-S."/>
            <person name="Lee W.-H."/>
            <person name="Kawkins C."/>
            <person name="Kim C.-K."/>
            <person name="Kim J.S."/>
            <person name="Ahn B.O."/>
            <person name="Rhee S.Y."/>
            <person name="Sohng J.K."/>
        </authorList>
    </citation>
    <scope>NUCLEOTIDE SEQUENCE</scope>
    <source>
        <tissue evidence="2">Leaf</tissue>
    </source>
</reference>